<comment type="caution">
    <text evidence="1">The sequence shown here is derived from an EMBL/GenBank/DDBJ whole genome shotgun (WGS) entry which is preliminary data.</text>
</comment>
<organism evidence="1 2">
    <name type="scientific">Streptomyces plumbiresistens</name>
    <dbReference type="NCBI Taxonomy" id="511811"/>
    <lineage>
        <taxon>Bacteria</taxon>
        <taxon>Bacillati</taxon>
        <taxon>Actinomycetota</taxon>
        <taxon>Actinomycetes</taxon>
        <taxon>Kitasatosporales</taxon>
        <taxon>Streptomycetaceae</taxon>
        <taxon>Streptomyces</taxon>
    </lineage>
</organism>
<name>A0ABP7TGR5_9ACTN</name>
<keyword evidence="2" id="KW-1185">Reference proteome</keyword>
<proteinExistence type="predicted"/>
<evidence type="ECO:0000313" key="2">
    <source>
        <dbReference type="Proteomes" id="UP001500456"/>
    </source>
</evidence>
<evidence type="ECO:0000313" key="1">
    <source>
        <dbReference type="EMBL" id="GAA4026117.1"/>
    </source>
</evidence>
<protein>
    <submittedName>
        <fullName evidence="1">Uncharacterized protein</fullName>
    </submittedName>
</protein>
<sequence length="84" mass="9336">MLAVAHAPGHAVHGDTHRLACHVIPFVGVVRVSYAVVRAAYASTDERYSKRFLSDEKLASEQRSRQDRDGVELFEGANNWGWGL</sequence>
<dbReference type="Proteomes" id="UP001500456">
    <property type="component" value="Unassembled WGS sequence"/>
</dbReference>
<reference evidence="2" key="1">
    <citation type="journal article" date="2019" name="Int. J. Syst. Evol. Microbiol.">
        <title>The Global Catalogue of Microorganisms (GCM) 10K type strain sequencing project: providing services to taxonomists for standard genome sequencing and annotation.</title>
        <authorList>
            <consortium name="The Broad Institute Genomics Platform"/>
            <consortium name="The Broad Institute Genome Sequencing Center for Infectious Disease"/>
            <person name="Wu L."/>
            <person name="Ma J."/>
        </authorList>
    </citation>
    <scope>NUCLEOTIDE SEQUENCE [LARGE SCALE GENOMIC DNA]</scope>
    <source>
        <strain evidence="2">JCM 16924</strain>
    </source>
</reference>
<dbReference type="EMBL" id="BAAAZX010000039">
    <property type="protein sequence ID" value="GAA4026117.1"/>
    <property type="molecule type" value="Genomic_DNA"/>
</dbReference>
<gene>
    <name evidence="1" type="ORF">GCM10022232_84560</name>
</gene>
<accession>A0ABP7TGR5</accession>